<reference evidence="2 3" key="1">
    <citation type="submission" date="2018-09" db="EMBL/GenBank/DDBJ databases">
        <title>Profundibacter amoris BAR1 gen. nov., sp. nov., a new member of the Roseobacter clade isolated at Lokis Castle Vent Field on the Arctic Mid-Oceanic Ridge.</title>
        <authorList>
            <person name="Le Moine Bauer S."/>
            <person name="Sjoeberg A.G."/>
            <person name="L'Haridon S."/>
            <person name="Stokke R."/>
            <person name="Roalkvam I."/>
            <person name="Steen I.H."/>
            <person name="Dahle H."/>
        </authorList>
    </citation>
    <scope>NUCLEOTIDE SEQUENCE [LARGE SCALE GENOMIC DNA]</scope>
    <source>
        <strain evidence="2 3">BAR1</strain>
    </source>
</reference>
<keyword evidence="1" id="KW-1133">Transmembrane helix</keyword>
<evidence type="ECO:0000256" key="1">
    <source>
        <dbReference type="SAM" id="Phobius"/>
    </source>
</evidence>
<feature type="transmembrane region" description="Helical" evidence="1">
    <location>
        <begin position="80"/>
        <end position="104"/>
    </location>
</feature>
<gene>
    <name evidence="2" type="ORF">BAR1_03530</name>
</gene>
<dbReference type="OrthoDB" id="7876799at2"/>
<keyword evidence="3" id="KW-1185">Reference proteome</keyword>
<name>A0A347ULE8_9RHOB</name>
<sequence>MRLLYDLFERVSDFGSSVLRPAGWLFVVWLSGMIAKLEAVQGEWYPDWHSVPSAMGWSFANLFSFFGFHKRYFGEEELNAVLQVTGGVQTVAGFILLFFLGLGLRNRFRLR</sequence>
<dbReference type="EMBL" id="CP032125">
    <property type="protein sequence ID" value="AXX99676.1"/>
    <property type="molecule type" value="Genomic_DNA"/>
</dbReference>
<dbReference type="KEGG" id="pamo:BAR1_03530"/>
<evidence type="ECO:0000313" key="3">
    <source>
        <dbReference type="Proteomes" id="UP000261704"/>
    </source>
</evidence>
<evidence type="ECO:0000313" key="2">
    <source>
        <dbReference type="EMBL" id="AXX99676.1"/>
    </source>
</evidence>
<organism evidence="2 3">
    <name type="scientific">Profundibacter amoris</name>
    <dbReference type="NCBI Taxonomy" id="2171755"/>
    <lineage>
        <taxon>Bacteria</taxon>
        <taxon>Pseudomonadati</taxon>
        <taxon>Pseudomonadota</taxon>
        <taxon>Alphaproteobacteria</taxon>
        <taxon>Rhodobacterales</taxon>
        <taxon>Paracoccaceae</taxon>
        <taxon>Profundibacter</taxon>
    </lineage>
</organism>
<dbReference type="Proteomes" id="UP000261704">
    <property type="component" value="Chromosome"/>
</dbReference>
<protein>
    <submittedName>
        <fullName evidence="2">Uncharacterized protein</fullName>
    </submittedName>
</protein>
<accession>A0A347ULE8</accession>
<dbReference type="AlphaFoldDB" id="A0A347ULE8"/>
<proteinExistence type="predicted"/>
<keyword evidence="1" id="KW-0812">Transmembrane</keyword>
<keyword evidence="1" id="KW-0472">Membrane</keyword>